<dbReference type="Proteomes" id="UP000528457">
    <property type="component" value="Unassembled WGS sequence"/>
</dbReference>
<accession>A0A7X0MYZ0</accession>
<evidence type="ECO:0000313" key="3">
    <source>
        <dbReference type="Proteomes" id="UP000528457"/>
    </source>
</evidence>
<dbReference type="EMBL" id="JACHHT010000004">
    <property type="protein sequence ID" value="MBB6523594.1"/>
    <property type="molecule type" value="Genomic_DNA"/>
</dbReference>
<comment type="caution">
    <text evidence="2">The sequence shown here is derived from an EMBL/GenBank/DDBJ whole genome shotgun (WGS) entry which is preliminary data.</text>
</comment>
<evidence type="ECO:0000256" key="1">
    <source>
        <dbReference type="SAM" id="MobiDB-lite"/>
    </source>
</evidence>
<proteinExistence type="predicted"/>
<organism evidence="2 3">
    <name type="scientific">Pseudoteredinibacter isoporae</name>
    <dbReference type="NCBI Taxonomy" id="570281"/>
    <lineage>
        <taxon>Bacteria</taxon>
        <taxon>Pseudomonadati</taxon>
        <taxon>Pseudomonadota</taxon>
        <taxon>Gammaproteobacteria</taxon>
        <taxon>Cellvibrionales</taxon>
        <taxon>Cellvibrionaceae</taxon>
        <taxon>Pseudoteredinibacter</taxon>
    </lineage>
</organism>
<reference evidence="2 3" key="1">
    <citation type="submission" date="2020-08" db="EMBL/GenBank/DDBJ databases">
        <title>Genomic Encyclopedia of Type Strains, Phase IV (KMG-IV): sequencing the most valuable type-strain genomes for metagenomic binning, comparative biology and taxonomic classification.</title>
        <authorList>
            <person name="Goeker M."/>
        </authorList>
    </citation>
    <scope>NUCLEOTIDE SEQUENCE [LARGE SCALE GENOMIC DNA]</scope>
    <source>
        <strain evidence="2 3">DSM 22368</strain>
    </source>
</reference>
<dbReference type="AlphaFoldDB" id="A0A7X0MYZ0"/>
<sequence length="39" mass="4352">MQIKMILNNYEEKSTIQHENEDQVAGLTGDQSNGANRSS</sequence>
<dbReference type="InParanoid" id="A0A7X0MYZ0"/>
<feature type="region of interest" description="Disordered" evidence="1">
    <location>
        <begin position="14"/>
        <end position="39"/>
    </location>
</feature>
<protein>
    <submittedName>
        <fullName evidence="2">Uncharacterized protein</fullName>
    </submittedName>
</protein>
<keyword evidence="3" id="KW-1185">Reference proteome</keyword>
<gene>
    <name evidence="2" type="ORF">HNR48_003908</name>
</gene>
<name>A0A7X0MYZ0_9GAMM</name>
<evidence type="ECO:0000313" key="2">
    <source>
        <dbReference type="EMBL" id="MBB6523594.1"/>
    </source>
</evidence>
<feature type="compositionally biased region" description="Polar residues" evidence="1">
    <location>
        <begin position="29"/>
        <end position="39"/>
    </location>
</feature>